<dbReference type="CDD" id="cd11567">
    <property type="entry name" value="YciH_like"/>
    <property type="match status" value="1"/>
</dbReference>
<dbReference type="GO" id="GO:0002188">
    <property type="term" value="P:translation reinitiation"/>
    <property type="evidence" value="ECO:0007669"/>
    <property type="project" value="TreeGrafter"/>
</dbReference>
<organism evidence="6 7">
    <name type="scientific">Haoranjiania flava</name>
    <dbReference type="NCBI Taxonomy" id="1856322"/>
    <lineage>
        <taxon>Bacteria</taxon>
        <taxon>Pseudomonadati</taxon>
        <taxon>Bacteroidota</taxon>
        <taxon>Chitinophagia</taxon>
        <taxon>Chitinophagales</taxon>
        <taxon>Chitinophagaceae</taxon>
        <taxon>Haoranjiania</taxon>
    </lineage>
</organism>
<dbReference type="RefSeq" id="WP_263037829.1">
    <property type="nucleotide sequence ID" value="NZ_JAOTPL010000008.1"/>
</dbReference>
<keyword evidence="2" id="KW-0810">Translation regulation</keyword>
<dbReference type="PANTHER" id="PTHR12789">
    <property type="entry name" value="DENSITY-REGULATED PROTEIN HOMOLOG"/>
    <property type="match status" value="1"/>
</dbReference>
<dbReference type="Pfam" id="PF01253">
    <property type="entry name" value="SUI1"/>
    <property type="match status" value="1"/>
</dbReference>
<dbReference type="GO" id="GO:0006417">
    <property type="term" value="P:regulation of translation"/>
    <property type="evidence" value="ECO:0007669"/>
    <property type="project" value="UniProtKB-KW"/>
</dbReference>
<gene>
    <name evidence="6" type="ORF">OD355_07425</name>
</gene>
<dbReference type="InterPro" id="IPR005872">
    <property type="entry name" value="SUI1_arc_bac"/>
</dbReference>
<dbReference type="PROSITE" id="PS50296">
    <property type="entry name" value="SUI1"/>
    <property type="match status" value="1"/>
</dbReference>
<dbReference type="GO" id="GO:0001731">
    <property type="term" value="P:formation of translation preinitiation complex"/>
    <property type="evidence" value="ECO:0007669"/>
    <property type="project" value="TreeGrafter"/>
</dbReference>
<dbReference type="PANTHER" id="PTHR12789:SF0">
    <property type="entry name" value="DENSITY-REGULATED PROTEIN"/>
    <property type="match status" value="1"/>
</dbReference>
<keyword evidence="3" id="KW-0648">Protein biosynthesis</keyword>
<feature type="domain" description="SUI1" evidence="5">
    <location>
        <begin position="47"/>
        <end position="108"/>
    </location>
</feature>
<dbReference type="PIRSF" id="PIRSF037511">
    <property type="entry name" value="Transl_init_SUI1_pro"/>
    <property type="match status" value="1"/>
</dbReference>
<evidence type="ECO:0000256" key="1">
    <source>
        <dbReference type="ARBA" id="ARBA00005422"/>
    </source>
</evidence>
<keyword evidence="6" id="KW-0396">Initiation factor</keyword>
<dbReference type="InterPro" id="IPR050318">
    <property type="entry name" value="DENR/SUI1_TIF"/>
</dbReference>
<dbReference type="GO" id="GO:0003729">
    <property type="term" value="F:mRNA binding"/>
    <property type="evidence" value="ECO:0007669"/>
    <property type="project" value="TreeGrafter"/>
</dbReference>
<protein>
    <submittedName>
        <fullName evidence="6">Translation initiation factor</fullName>
    </submittedName>
</protein>
<comment type="similarity">
    <text evidence="1">Belongs to the SUI1 family.</text>
</comment>
<dbReference type="EMBL" id="JAOTPL010000008">
    <property type="protein sequence ID" value="MCU7694343.1"/>
    <property type="molecule type" value="Genomic_DNA"/>
</dbReference>
<dbReference type="InterPro" id="IPR001950">
    <property type="entry name" value="SUI1"/>
</dbReference>
<evidence type="ECO:0000256" key="4">
    <source>
        <dbReference type="SAM" id="MobiDB-lite"/>
    </source>
</evidence>
<comment type="caution">
    <text evidence="6">The sequence shown here is derived from an EMBL/GenBank/DDBJ whole genome shotgun (WGS) entry which is preliminary data.</text>
</comment>
<dbReference type="SUPFAM" id="SSF55159">
    <property type="entry name" value="eIF1-like"/>
    <property type="match status" value="1"/>
</dbReference>
<sequence>MKNKKRSSGSAFVYSTDPDFKPYGEGDDGDQDGVSPDKQKLRIWLETKQRGGKAATVITGFAGNEDELKELGKQLKNYCGTGGSVKDGEIIIQGDQRDKVLKCLLDKGYTQSKKAGG</sequence>
<proteinExistence type="inferred from homology"/>
<evidence type="ECO:0000256" key="3">
    <source>
        <dbReference type="ARBA" id="ARBA00022917"/>
    </source>
</evidence>
<evidence type="ECO:0000313" key="6">
    <source>
        <dbReference type="EMBL" id="MCU7694343.1"/>
    </source>
</evidence>
<dbReference type="InterPro" id="IPR036877">
    <property type="entry name" value="SUI1_dom_sf"/>
</dbReference>
<name>A0AAE3INK8_9BACT</name>
<evidence type="ECO:0000313" key="7">
    <source>
        <dbReference type="Proteomes" id="UP001209317"/>
    </source>
</evidence>
<dbReference type="Proteomes" id="UP001209317">
    <property type="component" value="Unassembled WGS sequence"/>
</dbReference>
<evidence type="ECO:0000256" key="2">
    <source>
        <dbReference type="ARBA" id="ARBA00022845"/>
    </source>
</evidence>
<feature type="region of interest" description="Disordered" evidence="4">
    <location>
        <begin position="1"/>
        <end position="39"/>
    </location>
</feature>
<reference evidence="6" key="1">
    <citation type="submission" date="2022-10" db="EMBL/GenBank/DDBJ databases">
        <authorList>
            <person name="Kim H.S."/>
            <person name="Kim J.-S."/>
            <person name="Suh M.K."/>
            <person name="Eom M.K."/>
            <person name="Lee J.-S."/>
        </authorList>
    </citation>
    <scope>NUCLEOTIDE SEQUENCE</scope>
    <source>
        <strain evidence="6">LIP-5</strain>
    </source>
</reference>
<keyword evidence="7" id="KW-1185">Reference proteome</keyword>
<dbReference type="Gene3D" id="3.30.780.10">
    <property type="entry name" value="SUI1-like domain"/>
    <property type="match status" value="1"/>
</dbReference>
<evidence type="ECO:0000259" key="5">
    <source>
        <dbReference type="PROSITE" id="PS50296"/>
    </source>
</evidence>
<dbReference type="GO" id="GO:0003743">
    <property type="term" value="F:translation initiation factor activity"/>
    <property type="evidence" value="ECO:0007669"/>
    <property type="project" value="UniProtKB-KW"/>
</dbReference>
<dbReference type="AlphaFoldDB" id="A0AAE3INK8"/>
<accession>A0AAE3INK8</accession>